<reference evidence="6 7" key="1">
    <citation type="submission" date="2020-02" db="EMBL/GenBank/DDBJ databases">
        <title>Balneolaceae bacterium YR4-1, complete genome.</title>
        <authorList>
            <person name="Li Y."/>
            <person name="Wu S."/>
        </authorList>
    </citation>
    <scope>NUCLEOTIDE SEQUENCE [LARGE SCALE GENOMIC DNA]</scope>
    <source>
        <strain evidence="6 7">YR4-1</strain>
    </source>
</reference>
<dbReference type="InterPro" id="IPR003594">
    <property type="entry name" value="HATPase_dom"/>
</dbReference>
<accession>A0A6M1SYZ2</accession>
<keyword evidence="4" id="KW-0175">Coiled coil</keyword>
<dbReference type="GO" id="GO:0000155">
    <property type="term" value="F:phosphorelay sensor kinase activity"/>
    <property type="evidence" value="ECO:0007669"/>
    <property type="project" value="InterPro"/>
</dbReference>
<dbReference type="InterPro" id="IPR003661">
    <property type="entry name" value="HisK_dim/P_dom"/>
</dbReference>
<dbReference type="EC" id="2.7.13.3" evidence="2"/>
<proteinExistence type="predicted"/>
<evidence type="ECO:0000256" key="1">
    <source>
        <dbReference type="ARBA" id="ARBA00000085"/>
    </source>
</evidence>
<dbReference type="RefSeq" id="WP_165138063.1">
    <property type="nucleotide sequence ID" value="NZ_JAALLT010000001.1"/>
</dbReference>
<keyword evidence="3" id="KW-0597">Phosphoprotein</keyword>
<dbReference type="SUPFAM" id="SSF55874">
    <property type="entry name" value="ATPase domain of HSP90 chaperone/DNA topoisomerase II/histidine kinase"/>
    <property type="match status" value="1"/>
</dbReference>
<feature type="coiled-coil region" evidence="4">
    <location>
        <begin position="55"/>
        <end position="99"/>
    </location>
</feature>
<dbReference type="Gene3D" id="1.10.287.130">
    <property type="match status" value="1"/>
</dbReference>
<protein>
    <recommendedName>
        <fullName evidence="2">histidine kinase</fullName>
        <ecNumber evidence="2">2.7.13.3</ecNumber>
    </recommendedName>
</protein>
<dbReference type="Proteomes" id="UP000473278">
    <property type="component" value="Unassembled WGS sequence"/>
</dbReference>
<dbReference type="InterPro" id="IPR036890">
    <property type="entry name" value="HATPase_C_sf"/>
</dbReference>
<gene>
    <name evidence="6" type="ORF">G3570_00405</name>
</gene>
<evidence type="ECO:0000313" key="7">
    <source>
        <dbReference type="Proteomes" id="UP000473278"/>
    </source>
</evidence>
<comment type="caution">
    <text evidence="6">The sequence shown here is derived from an EMBL/GenBank/DDBJ whole genome shotgun (WGS) entry which is preliminary data.</text>
</comment>
<dbReference type="PANTHER" id="PTHR43065:SF42">
    <property type="entry name" value="TWO-COMPONENT SENSOR PPRA"/>
    <property type="match status" value="1"/>
</dbReference>
<sequence>MDKNLQSVADFIQQNSNIPDEQKESVLKSLKAADKELQILSFKLDRTEKVKRTTAILLEETIEELELKRKAVEETNEALQKSLKDLKAAQNQLVQQEKLASLGQLTAGIAHEIKNPLNFVNNFSELSIELIEEARDEIKSVGALHDTPPQGDLLVELNDILNDVEMNLQKIHEHGSRADGIVTSMLEHSRGGSGEMVATPFNQLIKEYVNLAFHGMRASKQPINVDFDMQLDESLGTVPLVVEDFSRVIVNLCNNAFDAMRERLSADNRQQSDKTENHYEPRLTVKTYSKDSNIILEIEDNGPGIPEEMKDKIMQPFFTTKKGTEGTGLGLSITNDIIKAHGGTIEVYSKPGQTIFKIKLFG</sequence>
<dbReference type="SMART" id="SM00388">
    <property type="entry name" value="HisKA"/>
    <property type="match status" value="1"/>
</dbReference>
<dbReference type="InterPro" id="IPR005467">
    <property type="entry name" value="His_kinase_dom"/>
</dbReference>
<evidence type="ECO:0000313" key="6">
    <source>
        <dbReference type="EMBL" id="NGP75075.1"/>
    </source>
</evidence>
<dbReference type="InterPro" id="IPR036097">
    <property type="entry name" value="HisK_dim/P_sf"/>
</dbReference>
<evidence type="ECO:0000256" key="3">
    <source>
        <dbReference type="ARBA" id="ARBA00022553"/>
    </source>
</evidence>
<evidence type="ECO:0000256" key="4">
    <source>
        <dbReference type="SAM" id="Coils"/>
    </source>
</evidence>
<evidence type="ECO:0000256" key="2">
    <source>
        <dbReference type="ARBA" id="ARBA00012438"/>
    </source>
</evidence>
<evidence type="ECO:0000259" key="5">
    <source>
        <dbReference type="PROSITE" id="PS50109"/>
    </source>
</evidence>
<dbReference type="SUPFAM" id="SSF47384">
    <property type="entry name" value="Homodimeric domain of signal transducing histidine kinase"/>
    <property type="match status" value="1"/>
</dbReference>
<organism evidence="6 7">
    <name type="scientific">Halalkalibaculum roseum</name>
    <dbReference type="NCBI Taxonomy" id="2709311"/>
    <lineage>
        <taxon>Bacteria</taxon>
        <taxon>Pseudomonadati</taxon>
        <taxon>Balneolota</taxon>
        <taxon>Balneolia</taxon>
        <taxon>Balneolales</taxon>
        <taxon>Balneolaceae</taxon>
        <taxon>Halalkalibaculum</taxon>
    </lineage>
</organism>
<dbReference type="Pfam" id="PF02518">
    <property type="entry name" value="HATPase_c"/>
    <property type="match status" value="1"/>
</dbReference>
<dbReference type="AlphaFoldDB" id="A0A6M1SYZ2"/>
<dbReference type="Gene3D" id="3.30.565.10">
    <property type="entry name" value="Histidine kinase-like ATPase, C-terminal domain"/>
    <property type="match status" value="1"/>
</dbReference>
<name>A0A6M1SYZ2_9BACT</name>
<dbReference type="EMBL" id="JAALLT010000001">
    <property type="protein sequence ID" value="NGP75075.1"/>
    <property type="molecule type" value="Genomic_DNA"/>
</dbReference>
<dbReference type="PRINTS" id="PR00344">
    <property type="entry name" value="BCTRLSENSOR"/>
</dbReference>
<dbReference type="InterPro" id="IPR004358">
    <property type="entry name" value="Sig_transdc_His_kin-like_C"/>
</dbReference>
<comment type="catalytic activity">
    <reaction evidence="1">
        <text>ATP + protein L-histidine = ADP + protein N-phospho-L-histidine.</text>
        <dbReference type="EC" id="2.7.13.3"/>
    </reaction>
</comment>
<feature type="domain" description="Histidine kinase" evidence="5">
    <location>
        <begin position="108"/>
        <end position="362"/>
    </location>
</feature>
<dbReference type="PANTHER" id="PTHR43065">
    <property type="entry name" value="SENSOR HISTIDINE KINASE"/>
    <property type="match status" value="1"/>
</dbReference>
<dbReference type="PROSITE" id="PS50109">
    <property type="entry name" value="HIS_KIN"/>
    <property type="match status" value="1"/>
</dbReference>
<keyword evidence="7" id="KW-1185">Reference proteome</keyword>
<dbReference type="CDD" id="cd00082">
    <property type="entry name" value="HisKA"/>
    <property type="match status" value="1"/>
</dbReference>
<dbReference type="SMART" id="SM00387">
    <property type="entry name" value="HATPase_c"/>
    <property type="match status" value="1"/>
</dbReference>